<proteinExistence type="predicted"/>
<feature type="binding site" evidence="3">
    <location>
        <position position="57"/>
    </location>
    <ligand>
        <name>substrate</name>
    </ligand>
</feature>
<dbReference type="GO" id="GO:0004331">
    <property type="term" value="F:fructose-2,6-bisphosphate 2-phosphatase activity"/>
    <property type="evidence" value="ECO:0007669"/>
    <property type="project" value="TreeGrafter"/>
</dbReference>
<dbReference type="AlphaFoldDB" id="A0A097SS16"/>
<dbReference type="Gene3D" id="3.40.50.1240">
    <property type="entry name" value="Phosphoglycerate mutase-like"/>
    <property type="match status" value="1"/>
</dbReference>
<dbReference type="PANTHER" id="PTHR46517">
    <property type="entry name" value="FRUCTOSE-2,6-BISPHOSPHATASE TIGAR"/>
    <property type="match status" value="1"/>
</dbReference>
<protein>
    <submittedName>
        <fullName evidence="4">Phosphoglycerate mutase family protein</fullName>
    </submittedName>
</protein>
<dbReference type="InterPro" id="IPR013078">
    <property type="entry name" value="His_Pase_superF_clade-1"/>
</dbReference>
<dbReference type="SMART" id="SM00855">
    <property type="entry name" value="PGAM"/>
    <property type="match status" value="1"/>
</dbReference>
<gene>
    <name evidence="4" type="primary">phoE</name>
    <name evidence="4" type="ORF">MGM1_0050</name>
</gene>
<evidence type="ECO:0000313" key="4">
    <source>
        <dbReference type="EMBL" id="AIV03392.1"/>
    </source>
</evidence>
<evidence type="ECO:0000256" key="2">
    <source>
        <dbReference type="PIRSR" id="PIRSR613078-1"/>
    </source>
</evidence>
<evidence type="ECO:0000313" key="5">
    <source>
        <dbReference type="Proteomes" id="UP000030066"/>
    </source>
</evidence>
<keyword evidence="1" id="KW-0378">Hydrolase</keyword>
<evidence type="ECO:0000256" key="1">
    <source>
        <dbReference type="ARBA" id="ARBA00022801"/>
    </source>
</evidence>
<reference evidence="4 5" key="1">
    <citation type="journal article" date="2014" name="PLoS ONE">
        <title>An emerging Mycoplasma associated with trichomoniasis, vaginal infection and disease.</title>
        <authorList>
            <consortium name="Vaginal Microbiome Consortium"/>
            <person name="Fettweis J.M."/>
            <person name="Serrano M.G."/>
            <person name="Huang B."/>
            <person name="Brooks J.P."/>
            <person name="Glascock A.L."/>
            <person name="Sheth N.U."/>
            <person name="Strauss J.F.III."/>
            <person name="Jefferson K.K."/>
            <person name="Buck G.A."/>
        </authorList>
    </citation>
    <scope>NUCLEOTIDE SEQUENCE [LARGE SCALE GENOMIC DNA]</scope>
    <source>
        <strain evidence="4 5">VCU_M1</strain>
    </source>
</reference>
<feature type="active site" description="Tele-phosphohistidine intermediate" evidence="2">
    <location>
        <position position="8"/>
    </location>
</feature>
<dbReference type="GO" id="GO:0043456">
    <property type="term" value="P:regulation of pentose-phosphate shunt"/>
    <property type="evidence" value="ECO:0007669"/>
    <property type="project" value="TreeGrafter"/>
</dbReference>
<accession>A0A097SS16</accession>
<dbReference type="Proteomes" id="UP000030066">
    <property type="component" value="Chromosome"/>
</dbReference>
<sequence length="182" mass="21568">MKILFIRHPKTQDNHNNVWCGLRDCEISQDGLKQLHNLKNEIKKYQVTKIFTSPCRRAYIVAQELSRVFKLEIHVEQNLIERDFGKLEGLPCNSNDKLLMADFNLNSDLNLGIEKIQDMYLKRVKPFIERIWKESEKNDTIVVISHSWVGRLFAFYFNNEKDFDIITKAPINCKIYEYNVNN</sequence>
<organism evidence="4 5">
    <name type="scientific">Candidatus Malacoplasma girerdii</name>
    <dbReference type="NCBI Taxonomy" id="1318617"/>
    <lineage>
        <taxon>Bacteria</taxon>
        <taxon>Bacillati</taxon>
        <taxon>Mycoplasmatota</taxon>
        <taxon>Mycoplasmoidales</taxon>
        <taxon>Mycoplasmoidaceae</taxon>
        <taxon>Malacoplasma</taxon>
    </lineage>
</organism>
<dbReference type="InterPro" id="IPR029033">
    <property type="entry name" value="His_PPase_superfam"/>
</dbReference>
<dbReference type="GO" id="GO:0045820">
    <property type="term" value="P:negative regulation of glycolytic process"/>
    <property type="evidence" value="ECO:0007669"/>
    <property type="project" value="TreeGrafter"/>
</dbReference>
<dbReference type="PIRSF" id="PIRSF000709">
    <property type="entry name" value="6PFK_2-Ptase"/>
    <property type="match status" value="1"/>
</dbReference>
<keyword evidence="5" id="KW-1185">Reference proteome</keyword>
<dbReference type="InterPro" id="IPR051695">
    <property type="entry name" value="Phosphoglycerate_Mutase"/>
</dbReference>
<dbReference type="KEGG" id="mgj:MGM1_0050"/>
<dbReference type="PANTHER" id="PTHR46517:SF1">
    <property type="entry name" value="FRUCTOSE-2,6-BISPHOSPHATASE TIGAR"/>
    <property type="match status" value="1"/>
</dbReference>
<dbReference type="EMBL" id="CP007711">
    <property type="protein sequence ID" value="AIV03392.1"/>
    <property type="molecule type" value="Genomic_DNA"/>
</dbReference>
<dbReference type="STRING" id="1318617.MGM1_0050"/>
<evidence type="ECO:0000256" key="3">
    <source>
        <dbReference type="PIRSR" id="PIRSR613078-2"/>
    </source>
</evidence>
<dbReference type="CDD" id="cd07067">
    <property type="entry name" value="HP_PGM_like"/>
    <property type="match status" value="1"/>
</dbReference>
<feature type="binding site" evidence="3">
    <location>
        <begin position="7"/>
        <end position="14"/>
    </location>
    <ligand>
        <name>substrate</name>
    </ligand>
</feature>
<dbReference type="HOGENOM" id="CLU_033323_9_4_14"/>
<name>A0A097SS16_9BACT</name>
<dbReference type="GO" id="GO:0005829">
    <property type="term" value="C:cytosol"/>
    <property type="evidence" value="ECO:0007669"/>
    <property type="project" value="TreeGrafter"/>
</dbReference>
<dbReference type="SUPFAM" id="SSF53254">
    <property type="entry name" value="Phosphoglycerate mutase-like"/>
    <property type="match status" value="1"/>
</dbReference>
<dbReference type="eggNOG" id="COG0406">
    <property type="taxonomic scope" value="Bacteria"/>
</dbReference>
<feature type="active site" description="Proton donor/acceptor" evidence="2">
    <location>
        <position position="81"/>
    </location>
</feature>
<dbReference type="Pfam" id="PF00300">
    <property type="entry name" value="His_Phos_1"/>
    <property type="match status" value="1"/>
</dbReference>